<keyword evidence="2" id="KW-0964">Secreted</keyword>
<evidence type="ECO:0000256" key="3">
    <source>
        <dbReference type="ARBA" id="ARBA00023157"/>
    </source>
</evidence>
<proteinExistence type="predicted"/>
<dbReference type="Pfam" id="PF00304">
    <property type="entry name" value="Gamma-thionin"/>
    <property type="match status" value="1"/>
</dbReference>
<evidence type="ECO:0000259" key="5">
    <source>
        <dbReference type="Pfam" id="PF00304"/>
    </source>
</evidence>
<feature type="signal peptide" evidence="4">
    <location>
        <begin position="1"/>
        <end position="20"/>
    </location>
</feature>
<evidence type="ECO:0000313" key="6">
    <source>
        <dbReference type="Proteomes" id="UP000515158"/>
    </source>
</evidence>
<dbReference type="RefSeq" id="XP_034249108.1">
    <property type="nucleotide sequence ID" value="XM_034393217.1"/>
</dbReference>
<sequence length="82" mass="9076">MKTIILAALLLTLALVYVQAMPEDAHRLRGADLLNQSTSSVSKSGGSGMCWVSSKCEDNCKRDGHYSGYCFFFRCYCSDEKP</sequence>
<keyword evidence="3" id="KW-1015">Disulfide bond</keyword>
<dbReference type="Gene3D" id="3.30.30.10">
    <property type="entry name" value="Knottin, scorpion toxin-like"/>
    <property type="match status" value="1"/>
</dbReference>
<dbReference type="KEGG" id="tpal:117649986"/>
<protein>
    <submittedName>
        <fullName evidence="7">Uncharacterized protein LOC117649986</fullName>
    </submittedName>
</protein>
<dbReference type="InterPro" id="IPR003614">
    <property type="entry name" value="Knottins"/>
</dbReference>
<name>A0A6P8ZUX0_THRPL</name>
<dbReference type="GeneID" id="117649986"/>
<dbReference type="Proteomes" id="UP000515158">
    <property type="component" value="Unplaced"/>
</dbReference>
<dbReference type="AlphaFoldDB" id="A0A6P8ZUX0"/>
<evidence type="ECO:0000313" key="7">
    <source>
        <dbReference type="RefSeq" id="XP_034249108.1"/>
    </source>
</evidence>
<dbReference type="SUPFAM" id="SSF57095">
    <property type="entry name" value="Scorpion toxin-like"/>
    <property type="match status" value="1"/>
</dbReference>
<dbReference type="InParanoid" id="A0A6P8ZUX0"/>
<dbReference type="GO" id="GO:0051707">
    <property type="term" value="P:response to other organism"/>
    <property type="evidence" value="ECO:0007669"/>
    <property type="project" value="UniProtKB-ARBA"/>
</dbReference>
<evidence type="ECO:0000256" key="2">
    <source>
        <dbReference type="ARBA" id="ARBA00022525"/>
    </source>
</evidence>
<comment type="subcellular location">
    <subcellularLocation>
        <location evidence="1">Secreted</location>
    </subcellularLocation>
</comment>
<organism evidence="7">
    <name type="scientific">Thrips palmi</name>
    <name type="common">Melon thrips</name>
    <dbReference type="NCBI Taxonomy" id="161013"/>
    <lineage>
        <taxon>Eukaryota</taxon>
        <taxon>Metazoa</taxon>
        <taxon>Ecdysozoa</taxon>
        <taxon>Arthropoda</taxon>
        <taxon>Hexapoda</taxon>
        <taxon>Insecta</taxon>
        <taxon>Pterygota</taxon>
        <taxon>Neoptera</taxon>
        <taxon>Paraneoptera</taxon>
        <taxon>Thysanoptera</taxon>
        <taxon>Terebrantia</taxon>
        <taxon>Thripoidea</taxon>
        <taxon>Thripidae</taxon>
        <taxon>Thrips</taxon>
    </lineage>
</organism>
<evidence type="ECO:0000256" key="4">
    <source>
        <dbReference type="SAM" id="SignalP"/>
    </source>
</evidence>
<evidence type="ECO:0000256" key="1">
    <source>
        <dbReference type="ARBA" id="ARBA00004613"/>
    </source>
</evidence>
<accession>A0A6P8ZUX0</accession>
<feature type="chain" id="PRO_5027946856" evidence="4">
    <location>
        <begin position="21"/>
        <end position="82"/>
    </location>
</feature>
<feature type="domain" description="Knottins-like" evidence="5">
    <location>
        <begin position="47"/>
        <end position="78"/>
    </location>
</feature>
<reference evidence="7" key="1">
    <citation type="submission" date="2025-08" db="UniProtKB">
        <authorList>
            <consortium name="RefSeq"/>
        </authorList>
    </citation>
    <scope>IDENTIFICATION</scope>
    <source>
        <tissue evidence="7">Total insect</tissue>
    </source>
</reference>
<gene>
    <name evidence="7" type="primary">LOC117649986</name>
</gene>
<keyword evidence="6" id="KW-1185">Reference proteome</keyword>
<keyword evidence="4" id="KW-0732">Signal</keyword>
<dbReference type="InterPro" id="IPR036574">
    <property type="entry name" value="Scorpion_toxin-like_sf"/>
</dbReference>